<evidence type="ECO:0000256" key="1">
    <source>
        <dbReference type="ARBA" id="ARBA00022723"/>
    </source>
</evidence>
<evidence type="ECO:0000256" key="4">
    <source>
        <dbReference type="PROSITE-ProRule" id="PRU00288"/>
    </source>
</evidence>
<dbReference type="GO" id="GO:0005096">
    <property type="term" value="F:GTPase activator activity"/>
    <property type="evidence" value="ECO:0007669"/>
    <property type="project" value="InterPro"/>
</dbReference>
<reference evidence="7 8" key="1">
    <citation type="journal article" date="2020" name="Nat. Food">
        <title>A phased Vanilla planifolia genome enables genetic improvement of flavour and production.</title>
        <authorList>
            <person name="Hasing T."/>
            <person name="Tang H."/>
            <person name="Brym M."/>
            <person name="Khazi F."/>
            <person name="Huang T."/>
            <person name="Chambers A.H."/>
        </authorList>
    </citation>
    <scope>NUCLEOTIDE SEQUENCE [LARGE SCALE GENOMIC DNA]</scope>
    <source>
        <tissue evidence="7">Leaf</tissue>
    </source>
</reference>
<evidence type="ECO:0000256" key="3">
    <source>
        <dbReference type="ARBA" id="ARBA00022833"/>
    </source>
</evidence>
<dbReference type="OrthoDB" id="6036at2759"/>
<evidence type="ECO:0000256" key="2">
    <source>
        <dbReference type="ARBA" id="ARBA00022771"/>
    </source>
</evidence>
<comment type="caution">
    <text evidence="7">The sequence shown here is derived from an EMBL/GenBank/DDBJ whole genome shotgun (WGS) entry which is preliminary data.</text>
</comment>
<protein>
    <recommendedName>
        <fullName evidence="6">Arf-GAP domain-containing protein</fullName>
    </recommendedName>
</protein>
<dbReference type="Proteomes" id="UP000639772">
    <property type="component" value="Chromosome 1"/>
</dbReference>
<proteinExistence type="predicted"/>
<dbReference type="EMBL" id="JADCNM010000001">
    <property type="protein sequence ID" value="KAG0502463.1"/>
    <property type="molecule type" value="Genomic_DNA"/>
</dbReference>
<name>A0A835VML0_VANPL</name>
<dbReference type="GO" id="GO:0008270">
    <property type="term" value="F:zinc ion binding"/>
    <property type="evidence" value="ECO:0007669"/>
    <property type="project" value="UniProtKB-KW"/>
</dbReference>
<dbReference type="PROSITE" id="PS50115">
    <property type="entry name" value="ARFGAP"/>
    <property type="match status" value="1"/>
</dbReference>
<dbReference type="PANTHER" id="PTHR46085:SF4">
    <property type="entry name" value="ADP-RIBOSYLATION FACTOR GTPASE-ACTIVATING PROTEIN AGD14-RELATED"/>
    <property type="match status" value="1"/>
</dbReference>
<evidence type="ECO:0000256" key="5">
    <source>
        <dbReference type="SAM" id="MobiDB-lite"/>
    </source>
</evidence>
<dbReference type="SUPFAM" id="SSF57863">
    <property type="entry name" value="ArfGap/RecO-like zinc finger"/>
    <property type="match status" value="1"/>
</dbReference>
<dbReference type="AlphaFoldDB" id="A0A835VML0"/>
<dbReference type="InterPro" id="IPR038508">
    <property type="entry name" value="ArfGAP_dom_sf"/>
</dbReference>
<dbReference type="FunFam" id="1.10.220.150:FF:000005">
    <property type="entry name" value="Arf-GAP domain and FG repeat-containing protein 1"/>
    <property type="match status" value="1"/>
</dbReference>
<dbReference type="Gene3D" id="1.10.220.150">
    <property type="entry name" value="Arf GTPase activating protein"/>
    <property type="match status" value="1"/>
</dbReference>
<keyword evidence="3" id="KW-0862">Zinc</keyword>
<evidence type="ECO:0000313" key="7">
    <source>
        <dbReference type="EMBL" id="KAG0502463.1"/>
    </source>
</evidence>
<feature type="compositionally biased region" description="Low complexity" evidence="5">
    <location>
        <begin position="147"/>
        <end position="157"/>
    </location>
</feature>
<sequence length="172" mass="20173">MNSKRLEERNEKVIRGLMKLPPNRRCINCNSLGPQYVCTNFWTFVCTACSGIHREFTHRVKSVSMAKFTTQEVEALENGGNQRARDIFLKEWDMHTMRFPDNSYPDKIGEFIKKVYVDKKYAGGISSDKPPRDPQDQKAHEERRASSYHSYSQSPPYDHQYEDRRYGKPKIC</sequence>
<feature type="compositionally biased region" description="Basic and acidic residues" evidence="5">
    <location>
        <begin position="129"/>
        <end position="145"/>
    </location>
</feature>
<dbReference type="InterPro" id="IPR037278">
    <property type="entry name" value="ARFGAP/RecO"/>
</dbReference>
<accession>A0A835VML0</accession>
<dbReference type="Pfam" id="PF01412">
    <property type="entry name" value="ArfGap"/>
    <property type="match status" value="1"/>
</dbReference>
<dbReference type="CDD" id="cd08838">
    <property type="entry name" value="ArfGap_AGFG"/>
    <property type="match status" value="1"/>
</dbReference>
<evidence type="ECO:0000313" key="8">
    <source>
        <dbReference type="Proteomes" id="UP000639772"/>
    </source>
</evidence>
<dbReference type="PRINTS" id="PR00405">
    <property type="entry name" value="REVINTRACTNG"/>
</dbReference>
<feature type="domain" description="Arf-GAP" evidence="6">
    <location>
        <begin position="11"/>
        <end position="129"/>
    </location>
</feature>
<dbReference type="SMART" id="SM00105">
    <property type="entry name" value="ArfGap"/>
    <property type="match status" value="1"/>
</dbReference>
<evidence type="ECO:0000259" key="6">
    <source>
        <dbReference type="PROSITE" id="PS50115"/>
    </source>
</evidence>
<organism evidence="7 8">
    <name type="scientific">Vanilla planifolia</name>
    <name type="common">Vanilla</name>
    <dbReference type="NCBI Taxonomy" id="51239"/>
    <lineage>
        <taxon>Eukaryota</taxon>
        <taxon>Viridiplantae</taxon>
        <taxon>Streptophyta</taxon>
        <taxon>Embryophyta</taxon>
        <taxon>Tracheophyta</taxon>
        <taxon>Spermatophyta</taxon>
        <taxon>Magnoliopsida</taxon>
        <taxon>Liliopsida</taxon>
        <taxon>Asparagales</taxon>
        <taxon>Orchidaceae</taxon>
        <taxon>Vanilloideae</taxon>
        <taxon>Vanilleae</taxon>
        <taxon>Vanilla</taxon>
    </lineage>
</organism>
<keyword evidence="1" id="KW-0479">Metal-binding</keyword>
<dbReference type="InterPro" id="IPR044820">
    <property type="entry name" value="AGD14-like"/>
</dbReference>
<feature type="region of interest" description="Disordered" evidence="5">
    <location>
        <begin position="123"/>
        <end position="172"/>
    </location>
</feature>
<dbReference type="PANTHER" id="PTHR46085">
    <property type="entry name" value="ARFGAP/RECO-RELATED"/>
    <property type="match status" value="1"/>
</dbReference>
<gene>
    <name evidence="7" type="ORF">HPP92_002535</name>
</gene>
<dbReference type="InterPro" id="IPR001164">
    <property type="entry name" value="ArfGAP_dom"/>
</dbReference>
<keyword evidence="2 4" id="KW-0863">Zinc-finger</keyword>